<name>A0ABD0YPE0_9HEMI</name>
<keyword evidence="2" id="KW-0805">Transcription regulation</keyword>
<dbReference type="PROSITE" id="PS50960">
    <property type="entry name" value="HTH_PSQ"/>
    <property type="match status" value="2"/>
</dbReference>
<feature type="compositionally biased region" description="Acidic residues" evidence="7">
    <location>
        <begin position="61"/>
        <end position="75"/>
    </location>
</feature>
<dbReference type="PANTHER" id="PTHR21545:SF13">
    <property type="entry name" value="ECDYSONE-INDUCED PROTEIN 93F, ISOFORM C"/>
    <property type="match status" value="1"/>
</dbReference>
<evidence type="ECO:0000256" key="2">
    <source>
        <dbReference type="ARBA" id="ARBA00023015"/>
    </source>
</evidence>
<dbReference type="Proteomes" id="UP001558652">
    <property type="component" value="Unassembled WGS sequence"/>
</dbReference>
<dbReference type="PANTHER" id="PTHR21545">
    <property type="entry name" value="TRANSCRIPTION FACTOR MLR1/2"/>
    <property type="match status" value="1"/>
</dbReference>
<keyword evidence="10" id="KW-1185">Reference proteome</keyword>
<dbReference type="Gene3D" id="1.10.10.60">
    <property type="entry name" value="Homeodomain-like"/>
    <property type="match status" value="2"/>
</dbReference>
<feature type="compositionally biased region" description="Basic and acidic residues" evidence="7">
    <location>
        <begin position="260"/>
        <end position="276"/>
    </location>
</feature>
<feature type="domain" description="HTH psq-type" evidence="8">
    <location>
        <begin position="192"/>
        <end position="244"/>
    </location>
</feature>
<accession>A0ABD0YPE0</accession>
<dbReference type="InterPro" id="IPR007889">
    <property type="entry name" value="HTH_Psq"/>
</dbReference>
<protein>
    <recommendedName>
        <fullName evidence="8">HTH psq-type domain-containing protein</fullName>
    </recommendedName>
</protein>
<feature type="compositionally biased region" description="Pro residues" evidence="7">
    <location>
        <begin position="124"/>
        <end position="135"/>
    </location>
</feature>
<comment type="subcellular location">
    <subcellularLocation>
        <location evidence="1 6">Nucleus</location>
    </subcellularLocation>
</comment>
<evidence type="ECO:0000313" key="10">
    <source>
        <dbReference type="Proteomes" id="UP001558652"/>
    </source>
</evidence>
<dbReference type="InterPro" id="IPR009057">
    <property type="entry name" value="Homeodomain-like_sf"/>
</dbReference>
<dbReference type="Pfam" id="PF05225">
    <property type="entry name" value="HTH_psq"/>
    <property type="match status" value="2"/>
</dbReference>
<feature type="region of interest" description="Disordered" evidence="7">
    <location>
        <begin position="243"/>
        <end position="287"/>
    </location>
</feature>
<organism evidence="9 10">
    <name type="scientific">Ranatra chinensis</name>
    <dbReference type="NCBI Taxonomy" id="642074"/>
    <lineage>
        <taxon>Eukaryota</taxon>
        <taxon>Metazoa</taxon>
        <taxon>Ecdysozoa</taxon>
        <taxon>Arthropoda</taxon>
        <taxon>Hexapoda</taxon>
        <taxon>Insecta</taxon>
        <taxon>Pterygota</taxon>
        <taxon>Neoptera</taxon>
        <taxon>Paraneoptera</taxon>
        <taxon>Hemiptera</taxon>
        <taxon>Heteroptera</taxon>
        <taxon>Panheteroptera</taxon>
        <taxon>Nepomorpha</taxon>
        <taxon>Nepidae</taxon>
        <taxon>Ranatrinae</taxon>
        <taxon>Ranatra</taxon>
    </lineage>
</organism>
<evidence type="ECO:0000313" key="9">
    <source>
        <dbReference type="EMBL" id="KAL1137661.1"/>
    </source>
</evidence>
<evidence type="ECO:0000256" key="3">
    <source>
        <dbReference type="ARBA" id="ARBA00023125"/>
    </source>
</evidence>
<keyword evidence="4" id="KW-0804">Transcription</keyword>
<dbReference type="GO" id="GO:0003677">
    <property type="term" value="F:DNA binding"/>
    <property type="evidence" value="ECO:0007669"/>
    <property type="project" value="UniProtKB-UniRule"/>
</dbReference>
<sequence length="469" mass="50900">GVAARRTYTEDELQAALRDIQSGKLGTRRAAVIYGIPRSTLRNKVYKLSQERRDVDSASKDEDDDDDLSGAEEEREVEKMMMKPLLSMDDLVRLAGDRSIPPGKNEAGAGGSGAASAGPSPGSESPPGPAKSEPPPQEHPHQIKPVTILNRTLPLDFRREAQPLPVIRNHNNNHLEERKASGGNATGGKGTRPKRGKYRNYDRDSLVEAVRAVQRGEMSVHRAGSYYGVPHSTLEYKVKERHLMRPRKREPKPQGQQQQHSEEAAKRKDEADKRLDPAAPAPGAAPPPLVYPAPFPFWPSAGLGHLPGVDYARPEMFSPARTLHRHREEKSALGKTTREIAESLYDGSGENGSFLDGIIRSSLETGLPASAAAAEGGKALLEQLCRGAARTPTCRPPRQAPPPSPPPPRPTPAGHPRPQTPSCTTVSNNSKAAEPSLACPVCMTPVSSAHSDTDCAERAHRMREWATVY</sequence>
<evidence type="ECO:0000256" key="5">
    <source>
        <dbReference type="ARBA" id="ARBA00023242"/>
    </source>
</evidence>
<feature type="non-terminal residue" evidence="9">
    <location>
        <position position="1"/>
    </location>
</feature>
<feature type="compositionally biased region" description="Polar residues" evidence="7">
    <location>
        <begin position="420"/>
        <end position="430"/>
    </location>
</feature>
<feature type="compositionally biased region" description="Low complexity" evidence="7">
    <location>
        <begin position="114"/>
        <end position="123"/>
    </location>
</feature>
<evidence type="ECO:0000256" key="1">
    <source>
        <dbReference type="ARBA" id="ARBA00004123"/>
    </source>
</evidence>
<dbReference type="GO" id="GO:0005634">
    <property type="term" value="C:nucleus"/>
    <property type="evidence" value="ECO:0007669"/>
    <property type="project" value="UniProtKB-SubCell"/>
</dbReference>
<dbReference type="FunFam" id="1.10.10.60:FF:000019">
    <property type="entry name" value="Ligand-dependent corepressor isoform 1"/>
    <property type="match status" value="1"/>
</dbReference>
<feature type="domain" description="HTH psq-type" evidence="8">
    <location>
        <begin position="1"/>
        <end position="51"/>
    </location>
</feature>
<gene>
    <name evidence="9" type="ORF">AAG570_009357</name>
</gene>
<comment type="caution">
    <text evidence="9">The sequence shown here is derived from an EMBL/GenBank/DDBJ whole genome shotgun (WGS) entry which is preliminary data.</text>
</comment>
<evidence type="ECO:0000256" key="6">
    <source>
        <dbReference type="PROSITE-ProRule" id="PRU00320"/>
    </source>
</evidence>
<feature type="region of interest" description="Disordered" evidence="7">
    <location>
        <begin position="43"/>
        <end position="202"/>
    </location>
</feature>
<feature type="compositionally biased region" description="Basic and acidic residues" evidence="7">
    <location>
        <begin position="49"/>
        <end position="60"/>
    </location>
</feature>
<feature type="DNA-binding region" description="H-T-H motif" evidence="6">
    <location>
        <begin position="220"/>
        <end position="240"/>
    </location>
</feature>
<dbReference type="SUPFAM" id="SSF46689">
    <property type="entry name" value="Homeodomain-like"/>
    <property type="match status" value="2"/>
</dbReference>
<reference evidence="9 10" key="1">
    <citation type="submission" date="2024-07" db="EMBL/GenBank/DDBJ databases">
        <title>Chromosome-level genome assembly of the water stick insect Ranatra chinensis (Heteroptera: Nepidae).</title>
        <authorList>
            <person name="Liu X."/>
        </authorList>
    </citation>
    <scope>NUCLEOTIDE SEQUENCE [LARGE SCALE GENOMIC DNA]</scope>
    <source>
        <strain evidence="9">Cailab_2021Rc</strain>
        <tissue evidence="9">Muscle</tissue>
    </source>
</reference>
<proteinExistence type="predicted"/>
<keyword evidence="3 6" id="KW-0238">DNA-binding</keyword>
<dbReference type="EMBL" id="JBFDAA010000004">
    <property type="protein sequence ID" value="KAL1137661.1"/>
    <property type="molecule type" value="Genomic_DNA"/>
</dbReference>
<evidence type="ECO:0000259" key="8">
    <source>
        <dbReference type="PROSITE" id="PS50960"/>
    </source>
</evidence>
<feature type="DNA-binding region" description="H-T-H motif" evidence="6">
    <location>
        <begin position="27"/>
        <end position="47"/>
    </location>
</feature>
<keyword evidence="5 6" id="KW-0539">Nucleus</keyword>
<dbReference type="AlphaFoldDB" id="A0ABD0YPE0"/>
<evidence type="ECO:0000256" key="4">
    <source>
        <dbReference type="ARBA" id="ARBA00023163"/>
    </source>
</evidence>
<feature type="region of interest" description="Disordered" evidence="7">
    <location>
        <begin position="390"/>
        <end position="430"/>
    </location>
</feature>
<feature type="compositionally biased region" description="Pro residues" evidence="7">
    <location>
        <begin position="394"/>
        <end position="419"/>
    </location>
</feature>
<evidence type="ECO:0000256" key="7">
    <source>
        <dbReference type="SAM" id="MobiDB-lite"/>
    </source>
</evidence>